<dbReference type="AlphaFoldDB" id="A0A0A9GM54"/>
<reference evidence="1" key="1">
    <citation type="submission" date="2014-09" db="EMBL/GenBank/DDBJ databases">
        <authorList>
            <person name="Magalhaes I.L.F."/>
            <person name="Oliveira U."/>
            <person name="Santos F.R."/>
            <person name="Vidigal T.H.D.A."/>
            <person name="Brescovit A.D."/>
            <person name="Santos A.J."/>
        </authorList>
    </citation>
    <scope>NUCLEOTIDE SEQUENCE</scope>
    <source>
        <tissue evidence="1">Shoot tissue taken approximately 20 cm above the soil surface</tissue>
    </source>
</reference>
<sequence length="44" mass="5051">MLSTAEKQESLFSMCLQIKQKKLMHLDEITKKSGLTQDPNHMST</sequence>
<accession>A0A0A9GM54</accession>
<protein>
    <submittedName>
        <fullName evidence="1">Uncharacterized protein</fullName>
    </submittedName>
</protein>
<reference evidence="1" key="2">
    <citation type="journal article" date="2015" name="Data Brief">
        <title>Shoot transcriptome of the giant reed, Arundo donax.</title>
        <authorList>
            <person name="Barrero R.A."/>
            <person name="Guerrero F.D."/>
            <person name="Moolhuijzen P."/>
            <person name="Goolsby J.A."/>
            <person name="Tidwell J."/>
            <person name="Bellgard S.E."/>
            <person name="Bellgard M.I."/>
        </authorList>
    </citation>
    <scope>NUCLEOTIDE SEQUENCE</scope>
    <source>
        <tissue evidence="1">Shoot tissue taken approximately 20 cm above the soil surface</tissue>
    </source>
</reference>
<dbReference type="EMBL" id="GBRH01173392">
    <property type="protein sequence ID" value="JAE24504.1"/>
    <property type="molecule type" value="Transcribed_RNA"/>
</dbReference>
<name>A0A0A9GM54_ARUDO</name>
<proteinExistence type="predicted"/>
<organism evidence="1">
    <name type="scientific">Arundo donax</name>
    <name type="common">Giant reed</name>
    <name type="synonym">Donax arundinaceus</name>
    <dbReference type="NCBI Taxonomy" id="35708"/>
    <lineage>
        <taxon>Eukaryota</taxon>
        <taxon>Viridiplantae</taxon>
        <taxon>Streptophyta</taxon>
        <taxon>Embryophyta</taxon>
        <taxon>Tracheophyta</taxon>
        <taxon>Spermatophyta</taxon>
        <taxon>Magnoliopsida</taxon>
        <taxon>Liliopsida</taxon>
        <taxon>Poales</taxon>
        <taxon>Poaceae</taxon>
        <taxon>PACMAD clade</taxon>
        <taxon>Arundinoideae</taxon>
        <taxon>Arundineae</taxon>
        <taxon>Arundo</taxon>
    </lineage>
</organism>
<evidence type="ECO:0000313" key="1">
    <source>
        <dbReference type="EMBL" id="JAE24504.1"/>
    </source>
</evidence>